<proteinExistence type="predicted"/>
<comment type="caution">
    <text evidence="2">The sequence shown here is derived from an EMBL/GenBank/DDBJ whole genome shotgun (WGS) entry which is preliminary data.</text>
</comment>
<keyword evidence="1" id="KW-1133">Transmembrane helix</keyword>
<dbReference type="AlphaFoldDB" id="A0A2M7CHI1"/>
<feature type="transmembrane region" description="Helical" evidence="1">
    <location>
        <begin position="68"/>
        <end position="85"/>
    </location>
</feature>
<keyword evidence="1" id="KW-0812">Transmembrane</keyword>
<feature type="transmembrane region" description="Helical" evidence="1">
    <location>
        <begin position="12"/>
        <end position="33"/>
    </location>
</feature>
<gene>
    <name evidence="2" type="ORF">COS38_03435</name>
</gene>
<keyword evidence="1" id="KW-0472">Membrane</keyword>
<dbReference type="Proteomes" id="UP000229966">
    <property type="component" value="Unassembled WGS sequence"/>
</dbReference>
<accession>A0A2M7CHI1</accession>
<protein>
    <submittedName>
        <fullName evidence="2">Uncharacterized protein</fullName>
    </submittedName>
</protein>
<evidence type="ECO:0000313" key="3">
    <source>
        <dbReference type="Proteomes" id="UP000229966"/>
    </source>
</evidence>
<sequence length="117" mass="13112">MREYWKDNKDLILYTSASMIAVHFLVISSALALANTNTFLLGLIIGLMAMFLVVNLANNSSTEVKDKLGIVAYFSLLGYVSYHIMAGATPAIISLFLLGWLANWFFYNISFDTRLVF</sequence>
<name>A0A2M7CHI1_9BACT</name>
<evidence type="ECO:0000313" key="2">
    <source>
        <dbReference type="EMBL" id="PIV25090.1"/>
    </source>
</evidence>
<reference evidence="3" key="1">
    <citation type="submission" date="2017-09" db="EMBL/GenBank/DDBJ databases">
        <title>Depth-based differentiation of microbial function through sediment-hosted aquifers and enrichment of novel symbionts in the deep terrestrial subsurface.</title>
        <authorList>
            <person name="Probst A.J."/>
            <person name="Ladd B."/>
            <person name="Jarett J.K."/>
            <person name="Geller-Mcgrath D.E."/>
            <person name="Sieber C.M.K."/>
            <person name="Emerson J.B."/>
            <person name="Anantharaman K."/>
            <person name="Thomas B.C."/>
            <person name="Malmstrom R."/>
            <person name="Stieglmeier M."/>
            <person name="Klingl A."/>
            <person name="Woyke T."/>
            <person name="Ryan C.M."/>
            <person name="Banfield J.F."/>
        </authorList>
    </citation>
    <scope>NUCLEOTIDE SEQUENCE [LARGE SCALE GENOMIC DNA]</scope>
</reference>
<feature type="transmembrane region" description="Helical" evidence="1">
    <location>
        <begin position="91"/>
        <end position="109"/>
    </location>
</feature>
<organism evidence="2 3">
    <name type="scientific">Candidatus Berkelbacteria bacterium CG03_land_8_20_14_0_80_40_36</name>
    <dbReference type="NCBI Taxonomy" id="1974509"/>
    <lineage>
        <taxon>Bacteria</taxon>
        <taxon>Candidatus Berkelbacteria</taxon>
    </lineage>
</organism>
<evidence type="ECO:0000256" key="1">
    <source>
        <dbReference type="SAM" id="Phobius"/>
    </source>
</evidence>
<feature type="transmembrane region" description="Helical" evidence="1">
    <location>
        <begin position="39"/>
        <end position="56"/>
    </location>
</feature>
<dbReference type="EMBL" id="PEUM01000099">
    <property type="protein sequence ID" value="PIV25090.1"/>
    <property type="molecule type" value="Genomic_DNA"/>
</dbReference>